<evidence type="ECO:0000313" key="8">
    <source>
        <dbReference type="EMBL" id="KOM51024.1"/>
    </source>
</evidence>
<dbReference type="InterPro" id="IPR017853">
    <property type="entry name" value="GH"/>
</dbReference>
<keyword evidence="3" id="KW-0378">Hydrolase</keyword>
<dbReference type="InterPro" id="IPR001000">
    <property type="entry name" value="GH10_dom"/>
</dbReference>
<protein>
    <recommendedName>
        <fullName evidence="7">GH10 domain-containing protein</fullName>
    </recommendedName>
</protein>
<dbReference type="Gene3D" id="3.20.20.80">
    <property type="entry name" value="Glycosidases"/>
    <property type="match status" value="1"/>
</dbReference>
<dbReference type="Gene3D" id="2.60.120.260">
    <property type="entry name" value="Galactose-binding domain-like"/>
    <property type="match status" value="1"/>
</dbReference>
<evidence type="ECO:0000256" key="5">
    <source>
        <dbReference type="ARBA" id="ARBA00023326"/>
    </source>
</evidence>
<dbReference type="PANTHER" id="PTHR31490:SF2">
    <property type="entry name" value="GLYCOSYL HYDROLASE FAMILY 10 PROTEIN"/>
    <property type="match status" value="1"/>
</dbReference>
<dbReference type="SUPFAM" id="SSF51445">
    <property type="entry name" value="(Trans)glycosidases"/>
    <property type="match status" value="1"/>
</dbReference>
<keyword evidence="2" id="KW-0677">Repeat</keyword>
<evidence type="ECO:0000256" key="6">
    <source>
        <dbReference type="SAM" id="SignalP"/>
    </source>
</evidence>
<dbReference type="Pfam" id="PF00331">
    <property type="entry name" value="Glyco_hydro_10"/>
    <property type="match status" value="1"/>
</dbReference>
<dbReference type="PANTHER" id="PTHR31490">
    <property type="entry name" value="GLYCOSYL HYDROLASE"/>
    <property type="match status" value="1"/>
</dbReference>
<reference evidence="9" key="1">
    <citation type="journal article" date="2015" name="Proc. Natl. Acad. Sci. U.S.A.">
        <title>Genome sequencing of adzuki bean (Vigna angularis) provides insight into high starch and low fat accumulation and domestication.</title>
        <authorList>
            <person name="Yang K."/>
            <person name="Tian Z."/>
            <person name="Chen C."/>
            <person name="Luo L."/>
            <person name="Zhao B."/>
            <person name="Wang Z."/>
            <person name="Yu L."/>
            <person name="Li Y."/>
            <person name="Sun Y."/>
            <person name="Li W."/>
            <person name="Chen Y."/>
            <person name="Li Y."/>
            <person name="Zhang Y."/>
            <person name="Ai D."/>
            <person name="Zhao J."/>
            <person name="Shang C."/>
            <person name="Ma Y."/>
            <person name="Wu B."/>
            <person name="Wang M."/>
            <person name="Gao L."/>
            <person name="Sun D."/>
            <person name="Zhang P."/>
            <person name="Guo F."/>
            <person name="Wang W."/>
            <person name="Li Y."/>
            <person name="Wang J."/>
            <person name="Varshney R.K."/>
            <person name="Wang J."/>
            <person name="Ling H.Q."/>
            <person name="Wan P."/>
        </authorList>
    </citation>
    <scope>NUCLEOTIDE SEQUENCE</scope>
    <source>
        <strain evidence="9">cv. Jingnong 6</strain>
    </source>
</reference>
<gene>
    <name evidence="8" type="ORF">LR48_Vigan08g185100</name>
</gene>
<evidence type="ECO:0000313" key="9">
    <source>
        <dbReference type="Proteomes" id="UP000053144"/>
    </source>
</evidence>
<name>A0A0L9V8P6_PHAAN</name>
<dbReference type="GO" id="GO:0000272">
    <property type="term" value="P:polysaccharide catabolic process"/>
    <property type="evidence" value="ECO:0007669"/>
    <property type="project" value="UniProtKB-KW"/>
</dbReference>
<dbReference type="InterPro" id="IPR003305">
    <property type="entry name" value="CenC_carb-bd"/>
</dbReference>
<proteinExistence type="inferred from homology"/>
<dbReference type="SMART" id="SM00633">
    <property type="entry name" value="Glyco_10"/>
    <property type="match status" value="1"/>
</dbReference>
<evidence type="ECO:0000256" key="2">
    <source>
        <dbReference type="ARBA" id="ARBA00022737"/>
    </source>
</evidence>
<dbReference type="Proteomes" id="UP000053144">
    <property type="component" value="Chromosome 8"/>
</dbReference>
<dbReference type="AlphaFoldDB" id="A0A0L9V8P6"/>
<keyword evidence="5" id="KW-0624">Polysaccharide degradation</keyword>
<organism evidence="8 9">
    <name type="scientific">Phaseolus angularis</name>
    <name type="common">Azuki bean</name>
    <name type="synonym">Vigna angularis</name>
    <dbReference type="NCBI Taxonomy" id="3914"/>
    <lineage>
        <taxon>Eukaryota</taxon>
        <taxon>Viridiplantae</taxon>
        <taxon>Streptophyta</taxon>
        <taxon>Embryophyta</taxon>
        <taxon>Tracheophyta</taxon>
        <taxon>Spermatophyta</taxon>
        <taxon>Magnoliopsida</taxon>
        <taxon>eudicotyledons</taxon>
        <taxon>Gunneridae</taxon>
        <taxon>Pentapetalae</taxon>
        <taxon>rosids</taxon>
        <taxon>fabids</taxon>
        <taxon>Fabales</taxon>
        <taxon>Fabaceae</taxon>
        <taxon>Papilionoideae</taxon>
        <taxon>50 kb inversion clade</taxon>
        <taxon>NPAAA clade</taxon>
        <taxon>indigoferoid/millettioid clade</taxon>
        <taxon>Phaseoleae</taxon>
        <taxon>Vigna</taxon>
    </lineage>
</organism>
<dbReference type="Pfam" id="PF02018">
    <property type="entry name" value="CBM_4_9"/>
    <property type="match status" value="1"/>
</dbReference>
<dbReference type="OMA" id="GHNVIWD"/>
<evidence type="ECO:0000256" key="3">
    <source>
        <dbReference type="ARBA" id="ARBA00022801"/>
    </source>
</evidence>
<evidence type="ECO:0000259" key="7">
    <source>
        <dbReference type="PROSITE" id="PS51760"/>
    </source>
</evidence>
<evidence type="ECO:0000256" key="4">
    <source>
        <dbReference type="ARBA" id="ARBA00023277"/>
    </source>
</evidence>
<keyword evidence="4" id="KW-0119">Carbohydrate metabolism</keyword>
<dbReference type="SUPFAM" id="SSF49785">
    <property type="entry name" value="Galactose-binding domain-like"/>
    <property type="match status" value="1"/>
</dbReference>
<dbReference type="Gramene" id="KOM51024">
    <property type="protein sequence ID" value="KOM51024"/>
    <property type="gene ID" value="LR48_Vigan08g185100"/>
</dbReference>
<dbReference type="InterPro" id="IPR044846">
    <property type="entry name" value="GH10"/>
</dbReference>
<sequence length="520" mass="58784">MNLIFLVCAFLLAGFEVDALSYDYSASIECLTQPLKPQYNGGIIRNPDLNNGLEGWNSFGDAKIEHRESSGNKYVVAHSRKHAHDSVSQKISIEKGKHYTLSAWIQVSTGNVLVTAIVKTSKEYNFAGAIFAESKCWSMLKGGFTAQDSGPAELYFEGNNTSVEKWIDNVSLQPFTDKEWSSHQDQSTEQNRKRKVLIQAQDEQGKPLANAKILFQMKKASFPFGSSMNKYILNNALYQNWFASRFTVTAFENEMKWYSTESVQGKEDYTTADAMLQFAKNHNIDVRGHNVFWDDPSFQPGWVPSLSPTQLTSATEQRFKSVVSKYKGKVIAWDVVNENLHFSFYESKLGPNFSSKIFEEVHNVDAGTTLFLNEYNTIEDNRDSVASPASRYGTPTQIILRVQYFELGLKELHSHPMVKGIVMWTALSPQGCYRICLTDNNFKNLPAGKVVDRFLAQWKPKNLSGVTDKNGYLELSLFHGDYEMKISHSVKNNSSFSQLLNVSPQNQSNTIKQFVKLSVK</sequence>
<evidence type="ECO:0000256" key="1">
    <source>
        <dbReference type="ARBA" id="ARBA00007495"/>
    </source>
</evidence>
<feature type="chain" id="PRO_5005596355" description="GH10 domain-containing protein" evidence="6">
    <location>
        <begin position="20"/>
        <end position="520"/>
    </location>
</feature>
<dbReference type="InterPro" id="IPR008979">
    <property type="entry name" value="Galactose-bd-like_sf"/>
</dbReference>
<feature type="domain" description="GH10" evidence="7">
    <location>
        <begin position="208"/>
        <end position="520"/>
    </location>
</feature>
<feature type="signal peptide" evidence="6">
    <location>
        <begin position="1"/>
        <end position="19"/>
    </location>
</feature>
<accession>A0A0L9V8P6</accession>
<dbReference type="GO" id="GO:0031176">
    <property type="term" value="F:endo-1,4-beta-xylanase activity"/>
    <property type="evidence" value="ECO:0007669"/>
    <property type="project" value="UniProtKB-ARBA"/>
</dbReference>
<comment type="similarity">
    <text evidence="1">Belongs to the glycosyl hydrolase 10 (cellulase F) family.</text>
</comment>
<dbReference type="PROSITE" id="PS51760">
    <property type="entry name" value="GH10_2"/>
    <property type="match status" value="1"/>
</dbReference>
<dbReference type="EMBL" id="CM003378">
    <property type="protein sequence ID" value="KOM51024.1"/>
    <property type="molecule type" value="Genomic_DNA"/>
</dbReference>
<keyword evidence="6" id="KW-0732">Signal</keyword>